<dbReference type="OrthoDB" id="5288719at2"/>
<protein>
    <submittedName>
        <fullName evidence="1">Mevalonate kinase</fullName>
    </submittedName>
</protein>
<evidence type="ECO:0000313" key="1">
    <source>
        <dbReference type="EMBL" id="TCO06149.1"/>
    </source>
</evidence>
<accession>A0A4R2GFS0</accession>
<organism evidence="1 2">
    <name type="scientific">Natronoflexus pectinivorans</name>
    <dbReference type="NCBI Taxonomy" id="682526"/>
    <lineage>
        <taxon>Bacteria</taxon>
        <taxon>Pseudomonadati</taxon>
        <taxon>Bacteroidota</taxon>
        <taxon>Bacteroidia</taxon>
        <taxon>Marinilabiliales</taxon>
        <taxon>Marinilabiliaceae</taxon>
        <taxon>Natronoflexus</taxon>
    </lineage>
</organism>
<comment type="caution">
    <text evidence="1">The sequence shown here is derived from an EMBL/GenBank/DDBJ whole genome shotgun (WGS) entry which is preliminary data.</text>
</comment>
<dbReference type="SUPFAM" id="SSF54211">
    <property type="entry name" value="Ribosomal protein S5 domain 2-like"/>
    <property type="match status" value="1"/>
</dbReference>
<dbReference type="InterPro" id="IPR014721">
    <property type="entry name" value="Ribsml_uS5_D2-typ_fold_subgr"/>
</dbReference>
<dbReference type="AlphaFoldDB" id="A0A4R2GFS0"/>
<dbReference type="InterPro" id="IPR047765">
    <property type="entry name" value="GHMP_GYDIA-like"/>
</dbReference>
<keyword evidence="2" id="KW-1185">Reference proteome</keyword>
<name>A0A4R2GFS0_9BACT</name>
<dbReference type="Gene3D" id="3.30.230.10">
    <property type="match status" value="1"/>
</dbReference>
<evidence type="ECO:0000313" key="2">
    <source>
        <dbReference type="Proteomes" id="UP000295221"/>
    </source>
</evidence>
<reference evidence="1 2" key="1">
    <citation type="submission" date="2019-03" db="EMBL/GenBank/DDBJ databases">
        <title>Genomic Encyclopedia of Type Strains, Phase IV (KMG-IV): sequencing the most valuable type-strain genomes for metagenomic binning, comparative biology and taxonomic classification.</title>
        <authorList>
            <person name="Goeker M."/>
        </authorList>
    </citation>
    <scope>NUCLEOTIDE SEQUENCE [LARGE SCALE GENOMIC DNA]</scope>
    <source>
        <strain evidence="1 2">DSM 24179</strain>
    </source>
</reference>
<sequence>MYFHANGKLLITGEYLVLNGAKALAVPLKKGQSMKIEEDESNGFIWKAMTPEGLWFESEFDKNLNIIKTTSSAHAEKLKSIFEAITRLNPAAKKKIVNQSITTQLEFQPDWGWGSSSTLISLLSQWLETDAYQILQQTFGGSGYDLACAISHQPLFFRIDANHQPTISPVQFSPPFMEQIGVVWLNKKQTSSVEIVRFKEMQVPVFKDIEEISKISEEIVKVSEIKQFCELLNTHEEIISKVTGLTSVKRSLFPEFNGTMKSLGAWGGDFALFISDEPFSSSAKWFSRKGYQTSFRLNDIMTKSDQKLH</sequence>
<dbReference type="NCBIfam" id="NF040656">
    <property type="entry name" value="GHMP_GYDIA"/>
    <property type="match status" value="1"/>
</dbReference>
<dbReference type="GO" id="GO:0016301">
    <property type="term" value="F:kinase activity"/>
    <property type="evidence" value="ECO:0007669"/>
    <property type="project" value="UniProtKB-KW"/>
</dbReference>
<keyword evidence="1" id="KW-0808">Transferase</keyword>
<keyword evidence="1" id="KW-0418">Kinase</keyword>
<proteinExistence type="predicted"/>
<dbReference type="EMBL" id="SLWK01000013">
    <property type="protein sequence ID" value="TCO06149.1"/>
    <property type="molecule type" value="Genomic_DNA"/>
</dbReference>
<gene>
    <name evidence="1" type="ORF">EV194_11366</name>
</gene>
<dbReference type="Proteomes" id="UP000295221">
    <property type="component" value="Unassembled WGS sequence"/>
</dbReference>
<dbReference type="RefSeq" id="WP_132434765.1">
    <property type="nucleotide sequence ID" value="NZ_SLWK01000013.1"/>
</dbReference>
<dbReference type="InterPro" id="IPR020568">
    <property type="entry name" value="Ribosomal_Su5_D2-typ_SF"/>
</dbReference>